<proteinExistence type="predicted"/>
<dbReference type="Proteomes" id="UP000749559">
    <property type="component" value="Unassembled WGS sequence"/>
</dbReference>
<evidence type="ECO:0000313" key="2">
    <source>
        <dbReference type="EMBL" id="CAH1782144.1"/>
    </source>
</evidence>
<dbReference type="Gene3D" id="1.20.58.900">
    <property type="match status" value="1"/>
</dbReference>
<dbReference type="PROSITE" id="PS50826">
    <property type="entry name" value="RUN"/>
    <property type="match status" value="1"/>
</dbReference>
<dbReference type="AlphaFoldDB" id="A0A8S4NKI2"/>
<keyword evidence="3" id="KW-1185">Reference proteome</keyword>
<feature type="domain" description="RUN" evidence="1">
    <location>
        <begin position="1"/>
        <end position="119"/>
    </location>
</feature>
<evidence type="ECO:0000313" key="3">
    <source>
        <dbReference type="Proteomes" id="UP000749559"/>
    </source>
</evidence>
<organism evidence="2 3">
    <name type="scientific">Owenia fusiformis</name>
    <name type="common">Polychaete worm</name>
    <dbReference type="NCBI Taxonomy" id="6347"/>
    <lineage>
        <taxon>Eukaryota</taxon>
        <taxon>Metazoa</taxon>
        <taxon>Spiralia</taxon>
        <taxon>Lophotrochozoa</taxon>
        <taxon>Annelida</taxon>
        <taxon>Polychaeta</taxon>
        <taxon>Sedentaria</taxon>
        <taxon>Canalipalpata</taxon>
        <taxon>Sabellida</taxon>
        <taxon>Oweniida</taxon>
        <taxon>Oweniidae</taxon>
        <taxon>Owenia</taxon>
    </lineage>
</organism>
<dbReference type="InterPro" id="IPR004012">
    <property type="entry name" value="Run_dom"/>
</dbReference>
<sequence>MLQIYYFQGPFGSTLNFWDFIKALRWLEPTLAPSIEMFSPADDSGHQGEGQGELWVKQSLIQHQLSYQLYILVNSGGHIVDHYEGKKIELIYLSGGHFCKILSQKIVISENFVVNVDIMTS</sequence>
<comment type="caution">
    <text evidence="2">The sequence shown here is derived from an EMBL/GenBank/DDBJ whole genome shotgun (WGS) entry which is preliminary data.</text>
</comment>
<dbReference type="InterPro" id="IPR037213">
    <property type="entry name" value="Run_dom_sf"/>
</dbReference>
<evidence type="ECO:0000259" key="1">
    <source>
        <dbReference type="PROSITE" id="PS50826"/>
    </source>
</evidence>
<dbReference type="SUPFAM" id="SSF140741">
    <property type="entry name" value="RUN domain-like"/>
    <property type="match status" value="1"/>
</dbReference>
<name>A0A8S4NKI2_OWEFU</name>
<reference evidence="2" key="1">
    <citation type="submission" date="2022-03" db="EMBL/GenBank/DDBJ databases">
        <authorList>
            <person name="Martin C."/>
        </authorList>
    </citation>
    <scope>NUCLEOTIDE SEQUENCE</scope>
</reference>
<accession>A0A8S4NKI2</accession>
<protein>
    <recommendedName>
        <fullName evidence="1">RUN domain-containing protein</fullName>
    </recommendedName>
</protein>
<dbReference type="EMBL" id="CAIIXF020000004">
    <property type="protein sequence ID" value="CAH1782144.1"/>
    <property type="molecule type" value="Genomic_DNA"/>
</dbReference>
<gene>
    <name evidence="2" type="ORF">OFUS_LOCUS8623</name>
</gene>